<comment type="similarity">
    <text evidence="1 5">Belongs to the bacterial ribosomal protein bS18 family.</text>
</comment>
<keyword evidence="3 5" id="KW-0687">Ribonucleoprotein</keyword>
<keyword evidence="7" id="KW-1185">Reference proteome</keyword>
<dbReference type="GO" id="GO:0005763">
    <property type="term" value="C:mitochondrial small ribosomal subunit"/>
    <property type="evidence" value="ECO:0007669"/>
    <property type="project" value="TreeGrafter"/>
</dbReference>
<dbReference type="InterPro" id="IPR001648">
    <property type="entry name" value="Ribosomal_bS18"/>
</dbReference>
<dbReference type="GO" id="GO:0032543">
    <property type="term" value="P:mitochondrial translation"/>
    <property type="evidence" value="ECO:0007669"/>
    <property type="project" value="TreeGrafter"/>
</dbReference>
<evidence type="ECO:0000256" key="4">
    <source>
        <dbReference type="ARBA" id="ARBA00035264"/>
    </source>
</evidence>
<dbReference type="PANTHER" id="PTHR13479:SF40">
    <property type="entry name" value="SMALL RIBOSOMAL SUBUNIT PROTEIN BS18M"/>
    <property type="match status" value="1"/>
</dbReference>
<dbReference type="STRING" id="796925.A0A137PJB1"/>
<dbReference type="SUPFAM" id="SSF46911">
    <property type="entry name" value="Ribosomal protein S18"/>
    <property type="match status" value="1"/>
</dbReference>
<evidence type="ECO:0000313" key="6">
    <source>
        <dbReference type="EMBL" id="KXN75088.1"/>
    </source>
</evidence>
<dbReference type="Gene3D" id="4.10.640.10">
    <property type="entry name" value="Ribosomal protein S18"/>
    <property type="match status" value="1"/>
</dbReference>
<dbReference type="AlphaFoldDB" id="A0A137PJB1"/>
<sequence length="153" mass="17503">MNALKSVNLLSTIAKQSWTKVTAISSFSTSSVAKFQNRDDDDSFALSRKFGSSETYQPHDLDEENYIRYLKQQNHKEKVDFFQVSGIDPLKHYKNPHFLSRYINQLGMIKPRSQTGLTAYNQKRLTKAIKRARAFGIIPTTYKIGFGAIGPRH</sequence>
<accession>A0A137PJB1</accession>
<name>A0A137PJB1_CONC2</name>
<reference evidence="6 7" key="1">
    <citation type="journal article" date="2015" name="Genome Biol. Evol.">
        <title>Phylogenomic analyses indicate that early fungi evolved digesting cell walls of algal ancestors of land plants.</title>
        <authorList>
            <person name="Chang Y."/>
            <person name="Wang S."/>
            <person name="Sekimoto S."/>
            <person name="Aerts A.L."/>
            <person name="Choi C."/>
            <person name="Clum A."/>
            <person name="LaButti K.M."/>
            <person name="Lindquist E.A."/>
            <person name="Yee Ngan C."/>
            <person name="Ohm R.A."/>
            <person name="Salamov A.A."/>
            <person name="Grigoriev I.V."/>
            <person name="Spatafora J.W."/>
            <person name="Berbee M.L."/>
        </authorList>
    </citation>
    <scope>NUCLEOTIDE SEQUENCE [LARGE SCALE GENOMIC DNA]</scope>
    <source>
        <strain evidence="6 7">NRRL 28638</strain>
    </source>
</reference>
<evidence type="ECO:0000256" key="5">
    <source>
        <dbReference type="RuleBase" id="RU003910"/>
    </source>
</evidence>
<evidence type="ECO:0000313" key="7">
    <source>
        <dbReference type="Proteomes" id="UP000070444"/>
    </source>
</evidence>
<dbReference type="OrthoDB" id="21463at2759"/>
<dbReference type="InterPro" id="IPR036870">
    <property type="entry name" value="Ribosomal_bS18_sf"/>
</dbReference>
<dbReference type="NCBIfam" id="TIGR00165">
    <property type="entry name" value="S18"/>
    <property type="match status" value="1"/>
</dbReference>
<dbReference type="GO" id="GO:0003735">
    <property type="term" value="F:structural constituent of ribosome"/>
    <property type="evidence" value="ECO:0007669"/>
    <property type="project" value="InterPro"/>
</dbReference>
<dbReference type="PANTHER" id="PTHR13479">
    <property type="entry name" value="30S RIBOSOMAL PROTEIN S18"/>
    <property type="match status" value="1"/>
</dbReference>
<dbReference type="PRINTS" id="PR00974">
    <property type="entry name" value="RIBOSOMALS18"/>
</dbReference>
<protein>
    <recommendedName>
        <fullName evidence="4">Small ribosomal subunit protein bS18m</fullName>
    </recommendedName>
</protein>
<gene>
    <name evidence="6" type="ORF">CONCODRAFT_76582</name>
</gene>
<keyword evidence="2 5" id="KW-0689">Ribosomal protein</keyword>
<dbReference type="GO" id="GO:0070181">
    <property type="term" value="F:small ribosomal subunit rRNA binding"/>
    <property type="evidence" value="ECO:0007669"/>
    <property type="project" value="TreeGrafter"/>
</dbReference>
<dbReference type="Proteomes" id="UP000070444">
    <property type="component" value="Unassembled WGS sequence"/>
</dbReference>
<evidence type="ECO:0000256" key="3">
    <source>
        <dbReference type="ARBA" id="ARBA00023274"/>
    </source>
</evidence>
<organism evidence="6 7">
    <name type="scientific">Conidiobolus coronatus (strain ATCC 28846 / CBS 209.66 / NRRL 28638)</name>
    <name type="common">Delacroixia coronata</name>
    <dbReference type="NCBI Taxonomy" id="796925"/>
    <lineage>
        <taxon>Eukaryota</taxon>
        <taxon>Fungi</taxon>
        <taxon>Fungi incertae sedis</taxon>
        <taxon>Zoopagomycota</taxon>
        <taxon>Entomophthoromycotina</taxon>
        <taxon>Entomophthoromycetes</taxon>
        <taxon>Entomophthorales</taxon>
        <taxon>Ancylistaceae</taxon>
        <taxon>Conidiobolus</taxon>
    </lineage>
</organism>
<proteinExistence type="inferred from homology"/>
<dbReference type="EMBL" id="KQ964418">
    <property type="protein sequence ID" value="KXN75088.1"/>
    <property type="molecule type" value="Genomic_DNA"/>
</dbReference>
<evidence type="ECO:0000256" key="2">
    <source>
        <dbReference type="ARBA" id="ARBA00022980"/>
    </source>
</evidence>
<evidence type="ECO:0000256" key="1">
    <source>
        <dbReference type="ARBA" id="ARBA00005589"/>
    </source>
</evidence>
<dbReference type="Pfam" id="PF01084">
    <property type="entry name" value="Ribosomal_S18"/>
    <property type="match status" value="1"/>
</dbReference>